<dbReference type="STRING" id="48699.ENSPLAP00000002895"/>
<evidence type="ECO:0000259" key="2">
    <source>
        <dbReference type="PROSITE" id="PS50041"/>
    </source>
</evidence>
<dbReference type="PROSITE" id="PS50041">
    <property type="entry name" value="C_TYPE_LECTIN_2"/>
    <property type="match status" value="1"/>
</dbReference>
<dbReference type="Ensembl" id="ENSPLAT00000012276.1">
    <property type="protein sequence ID" value="ENSPLAP00000002895.1"/>
    <property type="gene ID" value="ENSPLAG00000004282.1"/>
</dbReference>
<protein>
    <recommendedName>
        <fullName evidence="2">C-type lectin domain-containing protein</fullName>
    </recommendedName>
</protein>
<dbReference type="Pfam" id="PF00059">
    <property type="entry name" value="Lectin_C"/>
    <property type="match status" value="1"/>
</dbReference>
<keyword evidence="4" id="KW-1185">Reference proteome</keyword>
<dbReference type="AlphaFoldDB" id="A0A3B3TNU4"/>
<dbReference type="Gene3D" id="3.10.100.10">
    <property type="entry name" value="Mannose-Binding Protein A, subunit A"/>
    <property type="match status" value="1"/>
</dbReference>
<dbReference type="InterPro" id="IPR016186">
    <property type="entry name" value="C-type_lectin-like/link_sf"/>
</dbReference>
<evidence type="ECO:0000313" key="3">
    <source>
        <dbReference type="Ensembl" id="ENSPLAP00000002895.1"/>
    </source>
</evidence>
<name>A0A3B3TNU4_9TELE</name>
<feature type="domain" description="C-type lectin" evidence="2">
    <location>
        <begin position="37"/>
        <end position="143"/>
    </location>
</feature>
<dbReference type="InterPro" id="IPR001304">
    <property type="entry name" value="C-type_lectin-like"/>
</dbReference>
<keyword evidence="1" id="KW-0732">Signal</keyword>
<dbReference type="PROSITE" id="PS51257">
    <property type="entry name" value="PROKAR_LIPOPROTEIN"/>
    <property type="match status" value="1"/>
</dbReference>
<proteinExistence type="predicted"/>
<feature type="chain" id="PRO_5017274494" description="C-type lectin domain-containing protein" evidence="1">
    <location>
        <begin position="23"/>
        <end position="158"/>
    </location>
</feature>
<reference evidence="3" key="1">
    <citation type="submission" date="2025-08" db="UniProtKB">
        <authorList>
            <consortium name="Ensembl"/>
        </authorList>
    </citation>
    <scope>IDENTIFICATION</scope>
</reference>
<dbReference type="GeneTree" id="ENSGT00940000164905"/>
<reference evidence="3" key="2">
    <citation type="submission" date="2025-09" db="UniProtKB">
        <authorList>
            <consortium name="Ensembl"/>
        </authorList>
    </citation>
    <scope>IDENTIFICATION</scope>
</reference>
<organism evidence="3 4">
    <name type="scientific">Poecilia latipinna</name>
    <name type="common">sailfin molly</name>
    <dbReference type="NCBI Taxonomy" id="48699"/>
    <lineage>
        <taxon>Eukaryota</taxon>
        <taxon>Metazoa</taxon>
        <taxon>Chordata</taxon>
        <taxon>Craniata</taxon>
        <taxon>Vertebrata</taxon>
        <taxon>Euteleostomi</taxon>
        <taxon>Actinopterygii</taxon>
        <taxon>Neopterygii</taxon>
        <taxon>Teleostei</taxon>
        <taxon>Neoteleostei</taxon>
        <taxon>Acanthomorphata</taxon>
        <taxon>Ovalentaria</taxon>
        <taxon>Atherinomorphae</taxon>
        <taxon>Cyprinodontiformes</taxon>
        <taxon>Poeciliidae</taxon>
        <taxon>Poeciliinae</taxon>
        <taxon>Poecilia</taxon>
    </lineage>
</organism>
<dbReference type="InterPro" id="IPR016187">
    <property type="entry name" value="CTDL_fold"/>
</dbReference>
<dbReference type="SUPFAM" id="SSF56436">
    <property type="entry name" value="C-type lectin-like"/>
    <property type="match status" value="1"/>
</dbReference>
<dbReference type="CDD" id="cd00037">
    <property type="entry name" value="CLECT"/>
    <property type="match status" value="1"/>
</dbReference>
<dbReference type="SMART" id="SM00034">
    <property type="entry name" value="CLECT"/>
    <property type="match status" value="1"/>
</dbReference>
<sequence length="158" mass="17965">MGKVSLTTYTLVIFLLASSCYAELGEVISCSKYQTAFDGACYEFVGLQFSFLRAEGWCERGGGHLVFILTDETQQFLQTHLEPDKDWWLGLAPASPNLTLDVSYSNWVNLPEARATCGYILRDTGFQWTATENCTQELNFICQFGMLLLHLYCFDFEF</sequence>
<evidence type="ECO:0000256" key="1">
    <source>
        <dbReference type="SAM" id="SignalP"/>
    </source>
</evidence>
<dbReference type="Proteomes" id="UP000261500">
    <property type="component" value="Unplaced"/>
</dbReference>
<evidence type="ECO:0000313" key="4">
    <source>
        <dbReference type="Proteomes" id="UP000261500"/>
    </source>
</evidence>
<accession>A0A3B3TNU4</accession>
<feature type="signal peptide" evidence="1">
    <location>
        <begin position="1"/>
        <end position="22"/>
    </location>
</feature>